<dbReference type="InterPro" id="IPR002397">
    <property type="entry name" value="Cyt_P450_B"/>
</dbReference>
<protein>
    <submittedName>
        <fullName evidence="3">Cytochrome P450</fullName>
    </submittedName>
</protein>
<dbReference type="Gene3D" id="1.10.630.10">
    <property type="entry name" value="Cytochrome P450"/>
    <property type="match status" value="1"/>
</dbReference>
<comment type="similarity">
    <text evidence="1">Belongs to the cytochrome P450 family.</text>
</comment>
<sequence>MTVAPEGVAPEDVAPEDVAPEDVAPEDVAPEDVAPEDVDLASVDLSDRTWWTTPPAYRHAAFDRLRRERPFAFFAEPDIPGIPAGPGYHAVTRYADLEAISSQPAVFCSGRGAVSMQDVPAELHEFFGSLISMDDPRHAKIRRIVSKTFTPRMLERTLDSVRAIVDDVLARTRAKAEAGDGTIDVVADIAAPIPLRVICDMMGVPEQDRPGVLANSNIVLSGGDPELIENDDPLTAFLTAGMEMAALMERLAAERMTDPRDDLTTALVRSEVDGEKLSHQEIASFFILLLVAGNETTRNAISQGLLALAEHPDQRARWAADPGLDRTGVEEVVRWVSPVTWMRRTATQDGEINGLRFTAGEKFLLFYAAANRDPAVFADPQRFDVGRDPNPHVGFGSKGPHFCLGAHLARRELQVTFRAIFDQLPDLEVTGPPDRLASSFVNGLKRLPARLGGDG</sequence>
<evidence type="ECO:0000256" key="1">
    <source>
        <dbReference type="ARBA" id="ARBA00010617"/>
    </source>
</evidence>
<comment type="caution">
    <text evidence="3">The sequence shown here is derived from an EMBL/GenBank/DDBJ whole genome shotgun (WGS) entry which is preliminary data.</text>
</comment>
<evidence type="ECO:0000313" key="3">
    <source>
        <dbReference type="EMBL" id="MEX5716849.1"/>
    </source>
</evidence>
<dbReference type="Pfam" id="PF00067">
    <property type="entry name" value="p450"/>
    <property type="match status" value="2"/>
</dbReference>
<gene>
    <name evidence="3" type="ORF">ABQ292_00525</name>
</gene>
<accession>A0ABV3X8I8</accession>
<dbReference type="PANTHER" id="PTHR46696">
    <property type="entry name" value="P450, PUTATIVE (EUROFUNG)-RELATED"/>
    <property type="match status" value="1"/>
</dbReference>
<dbReference type="RefSeq" id="WP_369202130.1">
    <property type="nucleotide sequence ID" value="NZ_JBFNXQ010000001.1"/>
</dbReference>
<dbReference type="InterPro" id="IPR036396">
    <property type="entry name" value="Cyt_P450_sf"/>
</dbReference>
<dbReference type="InterPro" id="IPR001128">
    <property type="entry name" value="Cyt_P450"/>
</dbReference>
<keyword evidence="4" id="KW-1185">Reference proteome</keyword>
<reference evidence="3 4" key="1">
    <citation type="submission" date="2024-06" db="EMBL/GenBank/DDBJ databases">
        <title>Draft genome sequence of Geodermatophilus badlandi, a novel member of the Geodermatophilaceae isolated from badland sedimentary rocks in the Red desert, Wyoming, USA.</title>
        <authorList>
            <person name="Ben Tekaya S."/>
            <person name="Nouioui I."/>
            <person name="Flores G.M."/>
            <person name="Shaal M.N."/>
            <person name="Bredoire F."/>
            <person name="Basile F."/>
            <person name="Van Diepen L."/>
            <person name="Ward N.L."/>
        </authorList>
    </citation>
    <scope>NUCLEOTIDE SEQUENCE [LARGE SCALE GENOMIC DNA]</scope>
    <source>
        <strain evidence="3 4">WL48A</strain>
    </source>
</reference>
<dbReference type="Proteomes" id="UP001560045">
    <property type="component" value="Unassembled WGS sequence"/>
</dbReference>
<dbReference type="PRINTS" id="PR00359">
    <property type="entry name" value="BP450"/>
</dbReference>
<feature type="compositionally biased region" description="Acidic residues" evidence="2">
    <location>
        <begin position="13"/>
        <end position="39"/>
    </location>
</feature>
<evidence type="ECO:0000256" key="2">
    <source>
        <dbReference type="SAM" id="MobiDB-lite"/>
    </source>
</evidence>
<dbReference type="SUPFAM" id="SSF48264">
    <property type="entry name" value="Cytochrome P450"/>
    <property type="match status" value="1"/>
</dbReference>
<organism evidence="3 4">
    <name type="scientific">Geodermatophilus maliterrae</name>
    <dbReference type="NCBI Taxonomy" id="3162531"/>
    <lineage>
        <taxon>Bacteria</taxon>
        <taxon>Bacillati</taxon>
        <taxon>Actinomycetota</taxon>
        <taxon>Actinomycetes</taxon>
        <taxon>Geodermatophilales</taxon>
        <taxon>Geodermatophilaceae</taxon>
        <taxon>Geodermatophilus</taxon>
    </lineage>
</organism>
<name>A0ABV3X8I8_9ACTN</name>
<proteinExistence type="inferred from homology"/>
<dbReference type="EMBL" id="JBFNXQ010000001">
    <property type="protein sequence ID" value="MEX5716849.1"/>
    <property type="molecule type" value="Genomic_DNA"/>
</dbReference>
<feature type="region of interest" description="Disordered" evidence="2">
    <location>
        <begin position="1"/>
        <end position="39"/>
    </location>
</feature>
<dbReference type="PANTHER" id="PTHR46696:SF4">
    <property type="entry name" value="BIOTIN BIOSYNTHESIS CYTOCHROME P450"/>
    <property type="match status" value="1"/>
</dbReference>
<evidence type="ECO:0000313" key="4">
    <source>
        <dbReference type="Proteomes" id="UP001560045"/>
    </source>
</evidence>
<dbReference type="CDD" id="cd11033">
    <property type="entry name" value="CYP142-like"/>
    <property type="match status" value="1"/>
</dbReference>